<sequence>MEQAAFIDLHLLQGCCVEAERCDVVAFKLEGLRHALHETNSHLTAVIDEIRTGRRILREMADLSQIHHGRVPLILDPLNIVLPCLSRTLRDMTAHYEDRSRSKVNRWRLMYHRMTNEAGGVPLATRFMVYNQYLSSVRDLLVRSPVFDLNMFEMLRHQIMCFREARSIPPPPMQVGTLICCDTLTLHDVDPTIHWAEHIFSLPLPSRTALHSPSHRSKSLGPHQAWGQLDIPAQSKILFRRSFDDDQISLTVYRNGRDKSPYLLLRIFVQGVPWFAVRGAHELCIDREGSSLQLKRWSRNEARPKIWAGLYFATWEELVLMHSTFVSLKARNSLTVRLSPEECSLRGESRLFQACIIDDGFRHSLIVYRDRCSGALRLHAAVWDGELRHCPVWTAFVTHQSASPTWLKRISHHRVRLADIQLYVFCRQYRQQNQRRGSIGAFEIRFVGDEAAQRFEEVFYSNPTAPDAA</sequence>
<evidence type="ECO:0000313" key="3">
    <source>
        <dbReference type="EMBL" id="PFH61714.1"/>
    </source>
</evidence>
<dbReference type="Proteomes" id="UP000037136">
    <property type="component" value="Unassembled WGS sequence"/>
</dbReference>
<evidence type="ECO:0000313" key="4">
    <source>
        <dbReference type="Proteomes" id="UP000037136"/>
    </source>
</evidence>
<dbReference type="Pfam" id="PF23074">
    <property type="entry name" value="PH_FT_N"/>
    <property type="match status" value="1"/>
</dbReference>
<dbReference type="AlphaFoldDB" id="A0A2A9PKG0"/>
<proteinExistence type="predicted"/>
<keyword evidence="4" id="KW-1185">Reference proteome</keyword>
<reference evidence="3 4" key="1">
    <citation type="journal article" date="2015" name="BMC Genomics">
        <title>Gene expression during zombie ant biting behavior reflects the complexity underlying fungal parasitic behavioral manipulation.</title>
        <authorList>
            <person name="de Bekker C."/>
            <person name="Ohm R.A."/>
            <person name="Loreto R.G."/>
            <person name="Sebastian A."/>
            <person name="Albert I."/>
            <person name="Merrow M."/>
            <person name="Brachmann A."/>
            <person name="Hughes D.P."/>
        </authorList>
    </citation>
    <scope>NUCLEOTIDE SEQUENCE [LARGE SCALE GENOMIC DNA]</scope>
    <source>
        <strain evidence="3 4">SC16a</strain>
    </source>
</reference>
<dbReference type="InterPro" id="IPR057081">
    <property type="entry name" value="PH_N"/>
</dbReference>
<protein>
    <submittedName>
        <fullName evidence="3">Uncharacterized protein</fullName>
    </submittedName>
</protein>
<organism evidence="3 4">
    <name type="scientific">Ophiocordyceps unilateralis</name>
    <name type="common">Zombie-ant fungus</name>
    <name type="synonym">Torrubia unilateralis</name>
    <dbReference type="NCBI Taxonomy" id="268505"/>
    <lineage>
        <taxon>Eukaryota</taxon>
        <taxon>Fungi</taxon>
        <taxon>Dikarya</taxon>
        <taxon>Ascomycota</taxon>
        <taxon>Pezizomycotina</taxon>
        <taxon>Sordariomycetes</taxon>
        <taxon>Hypocreomycetidae</taxon>
        <taxon>Hypocreales</taxon>
        <taxon>Ophiocordycipitaceae</taxon>
        <taxon>Ophiocordyceps</taxon>
    </lineage>
</organism>
<feature type="domain" description="PH" evidence="2">
    <location>
        <begin position="350"/>
        <end position="460"/>
    </location>
</feature>
<comment type="caution">
    <text evidence="3">The sequence shown here is derived from an EMBL/GenBank/DDBJ whole genome shotgun (WGS) entry which is preliminary data.</text>
</comment>
<evidence type="ECO:0000259" key="1">
    <source>
        <dbReference type="Pfam" id="PF23074"/>
    </source>
</evidence>
<reference evidence="3 4" key="2">
    <citation type="journal article" date="2017" name="Sci. Rep.">
        <title>Ant-infecting Ophiocordyceps genomes reveal a high diversity of potential behavioral manipulation genes and a possible major role for enterotoxins.</title>
        <authorList>
            <person name="de Bekker C."/>
            <person name="Ohm R.A."/>
            <person name="Evans H.C."/>
            <person name="Brachmann A."/>
            <person name="Hughes D.P."/>
        </authorList>
    </citation>
    <scope>NUCLEOTIDE SEQUENCE [LARGE SCALE GENOMIC DNA]</scope>
    <source>
        <strain evidence="3 4">SC16a</strain>
    </source>
</reference>
<gene>
    <name evidence="3" type="ORF">XA68_16514</name>
</gene>
<dbReference type="EMBL" id="LAZP02000058">
    <property type="protein sequence ID" value="PFH61714.1"/>
    <property type="molecule type" value="Genomic_DNA"/>
</dbReference>
<dbReference type="Pfam" id="PF23076">
    <property type="entry name" value="PH_FT_C"/>
    <property type="match status" value="1"/>
</dbReference>
<feature type="domain" description="PH" evidence="1">
    <location>
        <begin position="231"/>
        <end position="336"/>
    </location>
</feature>
<accession>A0A2A9PKG0</accession>
<dbReference type="OrthoDB" id="5345571at2759"/>
<evidence type="ECO:0000259" key="2">
    <source>
        <dbReference type="Pfam" id="PF23076"/>
    </source>
</evidence>
<name>A0A2A9PKG0_OPHUN</name>
<dbReference type="InterPro" id="IPR057082">
    <property type="entry name" value="PH_C"/>
</dbReference>